<dbReference type="RefSeq" id="WP_088985157.1">
    <property type="nucleotide sequence ID" value="NZ_LT607413.1"/>
</dbReference>
<dbReference type="Proteomes" id="UP000198253">
    <property type="component" value="Chromosome I"/>
</dbReference>
<reference evidence="2" key="1">
    <citation type="submission" date="2016-06" db="EMBL/GenBank/DDBJ databases">
        <authorList>
            <person name="Varghese N."/>
            <person name="Submissions Spin"/>
        </authorList>
    </citation>
    <scope>NUCLEOTIDE SEQUENCE [LARGE SCALE GENOMIC DNA]</scope>
    <source>
        <strain evidence="2">DSM 43816</strain>
    </source>
</reference>
<dbReference type="EMBL" id="LT607413">
    <property type="protein sequence ID" value="SCF42526.1"/>
    <property type="molecule type" value="Genomic_DNA"/>
</dbReference>
<name>A0A1C5ABN6_MICEC</name>
<evidence type="ECO:0000313" key="2">
    <source>
        <dbReference type="Proteomes" id="UP000198253"/>
    </source>
</evidence>
<dbReference type="OrthoDB" id="10016360at2"/>
<protein>
    <submittedName>
        <fullName evidence="1">Uncharacterized protein</fullName>
    </submittedName>
</protein>
<evidence type="ECO:0000313" key="1">
    <source>
        <dbReference type="EMBL" id="SCF42526.1"/>
    </source>
</evidence>
<accession>A0A1C5ABN6</accession>
<gene>
    <name evidence="1" type="ORF">GA0070618_6672</name>
</gene>
<organism evidence="1 2">
    <name type="scientific">Micromonospora echinospora</name>
    <name type="common">Micromonospora purpurea</name>
    <dbReference type="NCBI Taxonomy" id="1877"/>
    <lineage>
        <taxon>Bacteria</taxon>
        <taxon>Bacillati</taxon>
        <taxon>Actinomycetota</taxon>
        <taxon>Actinomycetes</taxon>
        <taxon>Micromonosporales</taxon>
        <taxon>Micromonosporaceae</taxon>
        <taxon>Micromonospora</taxon>
    </lineage>
</organism>
<keyword evidence="2" id="KW-1185">Reference proteome</keyword>
<sequence length="205" mass="20874">MTSPDDLAAYVAEVQRHAFTPPDDALVGTYAGSDDRGPADDCGVRGGCGACPLFAANVCGDPAPDPLAAGDYPRGWTVDHVRPLAEAGDLCNLVPSPSAPRTGPLCGSCDAGLPMGCACPPPARFEVNGAGVVTDRASTEWAFREYTRPWAEEVARRAAEFGKAWAEVFAVAEAAGVLVDPDAPDVDPAEPRPDGAGCCGGGCGG</sequence>
<proteinExistence type="predicted"/>
<dbReference type="AlphaFoldDB" id="A0A1C5ABN6"/>
<dbReference type="InParanoid" id="A0A1C5ABN6"/>